<organism evidence="2 3">
    <name type="scientific">Lojkania enalia</name>
    <dbReference type="NCBI Taxonomy" id="147567"/>
    <lineage>
        <taxon>Eukaryota</taxon>
        <taxon>Fungi</taxon>
        <taxon>Dikarya</taxon>
        <taxon>Ascomycota</taxon>
        <taxon>Pezizomycotina</taxon>
        <taxon>Dothideomycetes</taxon>
        <taxon>Pleosporomycetidae</taxon>
        <taxon>Pleosporales</taxon>
        <taxon>Pleosporales incertae sedis</taxon>
        <taxon>Lojkania</taxon>
    </lineage>
</organism>
<dbReference type="SUPFAM" id="SSF64182">
    <property type="entry name" value="DHH phosphoesterases"/>
    <property type="match status" value="1"/>
</dbReference>
<dbReference type="Proteomes" id="UP000800093">
    <property type="component" value="Unassembled WGS sequence"/>
</dbReference>
<protein>
    <submittedName>
        <fullName evidence="2">DHH phosphoesterase</fullName>
    </submittedName>
</protein>
<evidence type="ECO:0000259" key="1">
    <source>
        <dbReference type="Pfam" id="PF01368"/>
    </source>
</evidence>
<dbReference type="PANTHER" id="PTHR30255:SF2">
    <property type="entry name" value="SINGLE-STRANDED-DNA-SPECIFIC EXONUCLEASE RECJ"/>
    <property type="match status" value="1"/>
</dbReference>
<sequence length="443" mass="48411">MLSPPKRKAADANSPIKSKKPKILIPEYHLALQRCDKSGEVVWPAPKEQIELSRARILECAKAGKLTLIVPDKDADGLSSGAILHHTLTSLGLSSSLISVYFPSKGLSIHDKSTREAITSKASSYIFVLDQGSRKPGAVSDAPHKALIIDHHFAEKDGFPKGAEFVTAHDRPPVATSSLLTYHICLPLHPDLNAKISWLAALGMHGDLGGAIKWQPPFPDMNETFKQHSKQSINAAVALVNAPRRSAAYNVEAAWSAVSNAIGPASILNDKTLEAASIEVRQETERCTHTPPKFSADATIAVLTISSAAQVHLVIATRWSGHLKSNKLEIVMCANQGYLPGMVNFSCRIAKDARAREGDAKVDIIKKLEGIVADHKDLRQRLGESFARGHKEASGGIMKRDDWEAFKKLMGIDEDRRKKVDSSHKRSKKIAQRNTLANYFTKL</sequence>
<dbReference type="InterPro" id="IPR001667">
    <property type="entry name" value="DDH_dom"/>
</dbReference>
<dbReference type="EMBL" id="ML986617">
    <property type="protein sequence ID" value="KAF2264307.1"/>
    <property type="molecule type" value="Genomic_DNA"/>
</dbReference>
<feature type="domain" description="DDH" evidence="1">
    <location>
        <begin position="68"/>
        <end position="185"/>
    </location>
</feature>
<dbReference type="InterPro" id="IPR051673">
    <property type="entry name" value="SSDNA_exonuclease_RecJ"/>
</dbReference>
<dbReference type="Gene3D" id="3.90.1640.30">
    <property type="match status" value="1"/>
</dbReference>
<evidence type="ECO:0000313" key="3">
    <source>
        <dbReference type="Proteomes" id="UP000800093"/>
    </source>
</evidence>
<name>A0A9P4K812_9PLEO</name>
<accession>A0A9P4K812</accession>
<comment type="caution">
    <text evidence="2">The sequence shown here is derived from an EMBL/GenBank/DDBJ whole genome shotgun (WGS) entry which is preliminary data.</text>
</comment>
<proteinExistence type="predicted"/>
<gene>
    <name evidence="2" type="ORF">CC78DRAFT_463927</name>
</gene>
<dbReference type="InterPro" id="IPR038763">
    <property type="entry name" value="DHH_sf"/>
</dbReference>
<reference evidence="3" key="1">
    <citation type="journal article" date="2020" name="Stud. Mycol.">
        <title>101 Dothideomycetes genomes: A test case for predicting lifestyles and emergence of pathogens.</title>
        <authorList>
            <person name="Haridas S."/>
            <person name="Albert R."/>
            <person name="Binder M."/>
            <person name="Bloem J."/>
            <person name="LaButti K."/>
            <person name="Salamov A."/>
            <person name="Andreopoulos B."/>
            <person name="Baker S."/>
            <person name="Barry K."/>
            <person name="Bills G."/>
            <person name="Bluhm B."/>
            <person name="Cannon C."/>
            <person name="Castanera R."/>
            <person name="Culley D."/>
            <person name="Daum C."/>
            <person name="Ezra D."/>
            <person name="Gonzalez J."/>
            <person name="Henrissat B."/>
            <person name="Kuo A."/>
            <person name="Liang C."/>
            <person name="Lipzen A."/>
            <person name="Lutzoni F."/>
            <person name="Magnuson J."/>
            <person name="Mondo S."/>
            <person name="Nolan M."/>
            <person name="Ohm R."/>
            <person name="Pangilinan J."/>
            <person name="Park H.-J."/>
            <person name="Ramirez L."/>
            <person name="Alfaro M."/>
            <person name="Sun H."/>
            <person name="Tritt A."/>
            <person name="Yoshinaga Y."/>
            <person name="Zwiers L.-H."/>
            <person name="Turgeon B."/>
            <person name="Goodwin S."/>
            <person name="Spatafora J."/>
            <person name="Crous P."/>
            <person name="Grigoriev I."/>
        </authorList>
    </citation>
    <scope>NUCLEOTIDE SEQUENCE [LARGE SCALE GENOMIC DNA]</scope>
    <source>
        <strain evidence="3">CBS 304.66</strain>
    </source>
</reference>
<dbReference type="AlphaFoldDB" id="A0A9P4K812"/>
<dbReference type="PANTHER" id="PTHR30255">
    <property type="entry name" value="SINGLE-STRANDED-DNA-SPECIFIC EXONUCLEASE RECJ"/>
    <property type="match status" value="1"/>
</dbReference>
<evidence type="ECO:0000313" key="2">
    <source>
        <dbReference type="EMBL" id="KAF2264307.1"/>
    </source>
</evidence>
<dbReference type="Pfam" id="PF01368">
    <property type="entry name" value="DHH"/>
    <property type="match status" value="1"/>
</dbReference>
<dbReference type="OrthoDB" id="284473at2759"/>
<keyword evidence="3" id="KW-1185">Reference proteome</keyword>